<dbReference type="EMBL" id="JACDUI010000002">
    <property type="protein sequence ID" value="MBA2840779.1"/>
    <property type="molecule type" value="Genomic_DNA"/>
</dbReference>
<dbReference type="GO" id="GO:0000271">
    <property type="term" value="P:polysaccharide biosynthetic process"/>
    <property type="evidence" value="ECO:0007669"/>
    <property type="project" value="InterPro"/>
</dbReference>
<evidence type="ECO:0000256" key="5">
    <source>
        <dbReference type="ARBA" id="ARBA00022741"/>
    </source>
</evidence>
<dbReference type="Pfam" id="PF01050">
    <property type="entry name" value="MannoseP_isomer"/>
    <property type="match status" value="1"/>
</dbReference>
<dbReference type="InterPro" id="IPR014710">
    <property type="entry name" value="RmlC-like_jellyroll"/>
</dbReference>
<dbReference type="InterPro" id="IPR001538">
    <property type="entry name" value="Man6P_isomerase-2_C"/>
</dbReference>
<dbReference type="InterPro" id="IPR051161">
    <property type="entry name" value="Mannose-6P_isomerase_type2"/>
</dbReference>
<sequence length="454" mass="51729">MKVVILAGGSGTRLWPMSREYFPKQFIKLKQLGKSLFQKTFERSLNLAKPDDILIVTNEKHKFLVLMQIDELGLNFNENNILIEPIGKNTLPAIYYAVKNAGYNENVLVLPSDHLIGNDEIFLDTVNKSKVLAKNNLVTYGIVPKNPHTGYGYIMPGESFEIGNKALEFKEKPDEGTAKEYIKKGYLWNSGMFLFNSDLFVEEVKKYSNDVYNAFESEDILEIYESVPDVSIDYGLMEKSENVAVVPLNVSWSDLGSFDAIYDEFKKDESGNIIEESNIAINSKNNLVYAPEGKIVTLSDVEDCIVVDTKDALMICKKGSSQSVKSIVSKLKSIEDERTQFHRTVYRPWGLYTVLEEGFFYKIKKITVNPKKRLSSQLHHHRSEHWVVVKGMAKVTVENEEYFVNTGESTFVKSGLKHRLENPGVIPLEVIEIQIGEYLGEDDIVRFEDEWGRK</sequence>
<gene>
    <name evidence="12" type="ORF">HNP87_001311</name>
</gene>
<organism evidence="12 13">
    <name type="scientific">Methanococcus maripaludis</name>
    <name type="common">Methanococcus deltae</name>
    <dbReference type="NCBI Taxonomy" id="39152"/>
    <lineage>
        <taxon>Archaea</taxon>
        <taxon>Methanobacteriati</taxon>
        <taxon>Methanobacteriota</taxon>
        <taxon>Methanomada group</taxon>
        <taxon>Methanococci</taxon>
        <taxon>Methanococcales</taxon>
        <taxon>Methanococcaceae</taxon>
        <taxon>Methanococcus</taxon>
    </lineage>
</organism>
<dbReference type="SUPFAM" id="SSF51182">
    <property type="entry name" value="RmlC-like cupins"/>
    <property type="match status" value="1"/>
</dbReference>
<evidence type="ECO:0000256" key="6">
    <source>
        <dbReference type="ARBA" id="ARBA00023134"/>
    </source>
</evidence>
<evidence type="ECO:0000256" key="3">
    <source>
        <dbReference type="ARBA" id="ARBA00022679"/>
    </source>
</evidence>
<dbReference type="GO" id="GO:0005525">
    <property type="term" value="F:GTP binding"/>
    <property type="evidence" value="ECO:0007669"/>
    <property type="project" value="UniProtKB-KW"/>
</dbReference>
<dbReference type="PANTHER" id="PTHR46390:SF1">
    <property type="entry name" value="MANNOSE-1-PHOSPHATE GUANYLYLTRANSFERASE"/>
    <property type="match status" value="1"/>
</dbReference>
<feature type="domain" description="Mannose-6-phosphate isomerase type II C-terminal" evidence="10">
    <location>
        <begin position="336"/>
        <end position="449"/>
    </location>
</feature>
<reference evidence="12 13" key="1">
    <citation type="submission" date="2020-07" db="EMBL/GenBank/DDBJ databases">
        <title>Genomic Encyclopedia of Type Strains, Phase IV (KMG-V): Genome sequencing to study the core and pangenomes of soil and plant-associated prokaryotes.</title>
        <authorList>
            <person name="Whitman W."/>
        </authorList>
    </citation>
    <scope>NUCLEOTIDE SEQUENCE [LARGE SCALE GENOMIC DNA]</scope>
    <source>
        <strain evidence="12 13">A4</strain>
    </source>
</reference>
<feature type="domain" description="MannoseP isomerase/GMP-like beta-helix" evidence="11">
    <location>
        <begin position="278"/>
        <end position="331"/>
    </location>
</feature>
<dbReference type="CDD" id="cd02213">
    <property type="entry name" value="cupin_PMI_typeII_C"/>
    <property type="match status" value="1"/>
</dbReference>
<comment type="catalytic activity">
    <reaction evidence="7">
        <text>alpha-D-mannose 1-phosphate + GTP + H(+) = GDP-alpha-D-mannose + diphosphate</text>
        <dbReference type="Rhea" id="RHEA:15229"/>
        <dbReference type="ChEBI" id="CHEBI:15378"/>
        <dbReference type="ChEBI" id="CHEBI:33019"/>
        <dbReference type="ChEBI" id="CHEBI:37565"/>
        <dbReference type="ChEBI" id="CHEBI:57527"/>
        <dbReference type="ChEBI" id="CHEBI:58409"/>
        <dbReference type="EC" id="2.7.7.13"/>
    </reaction>
</comment>
<evidence type="ECO:0000256" key="8">
    <source>
        <dbReference type="RuleBase" id="RU004190"/>
    </source>
</evidence>
<dbReference type="CDD" id="cd02509">
    <property type="entry name" value="GDP-M1P_Guanylyltransferase"/>
    <property type="match status" value="1"/>
</dbReference>
<proteinExistence type="inferred from homology"/>
<dbReference type="InterPro" id="IPR054566">
    <property type="entry name" value="ManC/GMP-like_b-helix"/>
</dbReference>
<dbReference type="PANTHER" id="PTHR46390">
    <property type="entry name" value="MANNOSE-1-PHOSPHATE GUANYLYLTRANSFERASE"/>
    <property type="match status" value="1"/>
</dbReference>
<dbReference type="Proteomes" id="UP000563838">
    <property type="component" value="Unassembled WGS sequence"/>
</dbReference>
<feature type="domain" description="Nucleotidyl transferase" evidence="9">
    <location>
        <begin position="2"/>
        <end position="269"/>
    </location>
</feature>
<dbReference type="Pfam" id="PF00483">
    <property type="entry name" value="NTP_transferase"/>
    <property type="match status" value="1"/>
</dbReference>
<keyword evidence="3 12" id="KW-0808">Transferase</keyword>
<dbReference type="GO" id="GO:0009298">
    <property type="term" value="P:GDP-mannose biosynthetic process"/>
    <property type="evidence" value="ECO:0007669"/>
    <property type="project" value="TreeGrafter"/>
</dbReference>
<evidence type="ECO:0000256" key="4">
    <source>
        <dbReference type="ARBA" id="ARBA00022695"/>
    </source>
</evidence>
<dbReference type="InterPro" id="IPR011051">
    <property type="entry name" value="RmlC_Cupin_sf"/>
</dbReference>
<dbReference type="GO" id="GO:0016853">
    <property type="term" value="F:isomerase activity"/>
    <property type="evidence" value="ECO:0007669"/>
    <property type="project" value="UniProtKB-KW"/>
</dbReference>
<dbReference type="InterPro" id="IPR049577">
    <property type="entry name" value="GMPP_N"/>
</dbReference>
<keyword evidence="5" id="KW-0547">Nucleotide-binding</keyword>
<dbReference type="RefSeq" id="WP_181488534.1">
    <property type="nucleotide sequence ID" value="NZ_JACDUI010000002.1"/>
</dbReference>
<name>A0A7J9NKH1_METMI</name>
<keyword evidence="6" id="KW-0342">GTP-binding</keyword>
<evidence type="ECO:0000256" key="1">
    <source>
        <dbReference type="ARBA" id="ARBA00006115"/>
    </source>
</evidence>
<evidence type="ECO:0000256" key="7">
    <source>
        <dbReference type="ARBA" id="ARBA00047343"/>
    </source>
</evidence>
<keyword evidence="12" id="KW-0413">Isomerase</keyword>
<evidence type="ECO:0000259" key="9">
    <source>
        <dbReference type="Pfam" id="PF00483"/>
    </source>
</evidence>
<dbReference type="NCBIfam" id="TIGR01479">
    <property type="entry name" value="GMP_PMI"/>
    <property type="match status" value="1"/>
</dbReference>
<comment type="caution">
    <text evidence="12">The sequence shown here is derived from an EMBL/GenBank/DDBJ whole genome shotgun (WGS) entry which is preliminary data.</text>
</comment>
<dbReference type="FunFam" id="3.90.550.10:FF:000046">
    <property type="entry name" value="Mannose-1-phosphate guanylyltransferase (GDP)"/>
    <property type="match status" value="1"/>
</dbReference>
<accession>A0A7J9NKH1</accession>
<dbReference type="AlphaFoldDB" id="A0A7J9NKH1"/>
<dbReference type="Gene3D" id="2.60.120.10">
    <property type="entry name" value="Jelly Rolls"/>
    <property type="match status" value="1"/>
</dbReference>
<dbReference type="FunFam" id="2.60.120.10:FF:000032">
    <property type="entry name" value="Mannose-1-phosphate guanylyltransferase/mannose-6-phosphate isomerase"/>
    <property type="match status" value="1"/>
</dbReference>
<dbReference type="Pfam" id="PF22640">
    <property type="entry name" value="ManC_GMP_beta-helix"/>
    <property type="match status" value="1"/>
</dbReference>
<dbReference type="EC" id="2.7.7.13" evidence="2"/>
<evidence type="ECO:0000256" key="2">
    <source>
        <dbReference type="ARBA" id="ARBA00012387"/>
    </source>
</evidence>
<comment type="similarity">
    <text evidence="1 8">Belongs to the mannose-6-phosphate isomerase type 2 family.</text>
</comment>
<dbReference type="SUPFAM" id="SSF53448">
    <property type="entry name" value="Nucleotide-diphospho-sugar transferases"/>
    <property type="match status" value="1"/>
</dbReference>
<evidence type="ECO:0000259" key="11">
    <source>
        <dbReference type="Pfam" id="PF22640"/>
    </source>
</evidence>
<dbReference type="GO" id="GO:0004475">
    <property type="term" value="F:mannose-1-phosphate guanylyltransferase (GTP) activity"/>
    <property type="evidence" value="ECO:0007669"/>
    <property type="project" value="UniProtKB-EC"/>
</dbReference>
<keyword evidence="4 12" id="KW-0548">Nucleotidyltransferase</keyword>
<dbReference type="InterPro" id="IPR005835">
    <property type="entry name" value="NTP_transferase_dom"/>
</dbReference>
<dbReference type="InterPro" id="IPR006375">
    <property type="entry name" value="Man1P_GuaTrfase/Man6P_Isoase"/>
</dbReference>
<dbReference type="Gene3D" id="3.90.550.10">
    <property type="entry name" value="Spore Coat Polysaccharide Biosynthesis Protein SpsA, Chain A"/>
    <property type="match status" value="1"/>
</dbReference>
<protein>
    <recommendedName>
        <fullName evidence="2">mannose-1-phosphate guanylyltransferase</fullName>
        <ecNumber evidence="2">2.7.7.13</ecNumber>
    </recommendedName>
</protein>
<evidence type="ECO:0000313" key="13">
    <source>
        <dbReference type="Proteomes" id="UP000563838"/>
    </source>
</evidence>
<dbReference type="InterPro" id="IPR029044">
    <property type="entry name" value="Nucleotide-diphossugar_trans"/>
</dbReference>
<evidence type="ECO:0000259" key="10">
    <source>
        <dbReference type="Pfam" id="PF01050"/>
    </source>
</evidence>
<evidence type="ECO:0000313" key="12">
    <source>
        <dbReference type="EMBL" id="MBA2840779.1"/>
    </source>
</evidence>